<name>A0A5S6QET2_TRIMR</name>
<dbReference type="PANTHER" id="PTHR46751">
    <property type="entry name" value="EPPIN"/>
    <property type="match status" value="1"/>
</dbReference>
<comment type="similarity">
    <text evidence="2">Belongs to the venom Kunitz-type family. 03 (sub-Kunitz) subfamily.</text>
</comment>
<feature type="chain" id="PRO_5024351606" evidence="3">
    <location>
        <begin position="20"/>
        <end position="193"/>
    </location>
</feature>
<dbReference type="SMART" id="SM00131">
    <property type="entry name" value="KU"/>
    <property type="match status" value="1"/>
</dbReference>
<proteinExistence type="inferred from homology"/>
<dbReference type="PROSITE" id="PS50279">
    <property type="entry name" value="BPTI_KUNITZ_2"/>
    <property type="match status" value="1"/>
</dbReference>
<evidence type="ECO:0000256" key="1">
    <source>
        <dbReference type="ARBA" id="ARBA00023157"/>
    </source>
</evidence>
<evidence type="ECO:0000259" key="4">
    <source>
        <dbReference type="PROSITE" id="PS50279"/>
    </source>
</evidence>
<dbReference type="AlphaFoldDB" id="A0A5S6QET2"/>
<keyword evidence="1" id="KW-1015">Disulfide bond</keyword>
<dbReference type="GO" id="GO:0004867">
    <property type="term" value="F:serine-type endopeptidase inhibitor activity"/>
    <property type="evidence" value="ECO:0007669"/>
    <property type="project" value="InterPro"/>
</dbReference>
<dbReference type="FunFam" id="4.10.410.10:FF:000004">
    <property type="entry name" value="Tissue factor pathway inhibitor"/>
    <property type="match status" value="1"/>
</dbReference>
<dbReference type="STRING" id="70415.A0A5S6QET2"/>
<dbReference type="InterPro" id="IPR051388">
    <property type="entry name" value="Serpin_venom_toxin"/>
</dbReference>
<evidence type="ECO:0000256" key="3">
    <source>
        <dbReference type="SAM" id="SignalP"/>
    </source>
</evidence>
<dbReference type="Gene3D" id="4.10.410.10">
    <property type="entry name" value="Pancreatic trypsin inhibitor Kunitz domain"/>
    <property type="match status" value="1"/>
</dbReference>
<evidence type="ECO:0000313" key="5">
    <source>
        <dbReference type="Proteomes" id="UP000046395"/>
    </source>
</evidence>
<dbReference type="Proteomes" id="UP000046395">
    <property type="component" value="Unassembled WGS sequence"/>
</dbReference>
<reference evidence="6" key="1">
    <citation type="submission" date="2019-12" db="UniProtKB">
        <authorList>
            <consortium name="WormBaseParasite"/>
        </authorList>
    </citation>
    <scope>IDENTIFICATION</scope>
</reference>
<dbReference type="InterPro" id="IPR002223">
    <property type="entry name" value="Kunitz_BPTI"/>
</dbReference>
<feature type="domain" description="BPTI/Kunitz inhibitor" evidence="4">
    <location>
        <begin position="25"/>
        <end position="75"/>
    </location>
</feature>
<protein>
    <submittedName>
        <fullName evidence="6">BPTI/Kunitz inhibitor domain-containing protein</fullName>
    </submittedName>
</protein>
<dbReference type="WBParaSite" id="TMUE_1000005605.1">
    <property type="protein sequence ID" value="TMUE_1000005605.1"/>
    <property type="gene ID" value="WBGene00290120"/>
</dbReference>
<sequence length="193" mass="21716">MELLLFTLLLRLATVGTSAEEVDPCSMHLDAGPCRALLPRYFYNASADLCEPFTYGGCGGNENNFNTLEECQMRCEKSFRNGSENDDRPIVDCRVKGCPPCHDCSPSNVTCPKGKRCPEYLCKNRCGLCEQCTDDGLCVDSRPRWCKFFKPCQVRTCPTHPEANCVQLDCDCFNAFFRLTNGTMLSWADCRRV</sequence>
<dbReference type="PRINTS" id="PR00759">
    <property type="entry name" value="BASICPTASE"/>
</dbReference>
<dbReference type="InterPro" id="IPR036880">
    <property type="entry name" value="Kunitz_BPTI_sf"/>
</dbReference>
<evidence type="ECO:0000256" key="2">
    <source>
        <dbReference type="ARBA" id="ARBA00038506"/>
    </source>
</evidence>
<feature type="signal peptide" evidence="3">
    <location>
        <begin position="1"/>
        <end position="19"/>
    </location>
</feature>
<dbReference type="PROSITE" id="PS00280">
    <property type="entry name" value="BPTI_KUNITZ_1"/>
    <property type="match status" value="1"/>
</dbReference>
<dbReference type="InterPro" id="IPR020901">
    <property type="entry name" value="Prtase_inh_Kunz-CS"/>
</dbReference>
<dbReference type="Pfam" id="PF00014">
    <property type="entry name" value="Kunitz_BPTI"/>
    <property type="match status" value="1"/>
</dbReference>
<dbReference type="SUPFAM" id="SSF57362">
    <property type="entry name" value="BPTI-like"/>
    <property type="match status" value="1"/>
</dbReference>
<dbReference type="CDD" id="cd00109">
    <property type="entry name" value="Kunitz-type"/>
    <property type="match status" value="1"/>
</dbReference>
<keyword evidence="3" id="KW-0732">Signal</keyword>
<evidence type="ECO:0000313" key="6">
    <source>
        <dbReference type="WBParaSite" id="TMUE_1000005605.1"/>
    </source>
</evidence>
<dbReference type="PANTHER" id="PTHR46751:SF1">
    <property type="entry name" value="WAP FOUR-DISULFIDE CORE DOMAIN PROTEIN 6A"/>
    <property type="match status" value="1"/>
</dbReference>
<organism evidence="5 6">
    <name type="scientific">Trichuris muris</name>
    <name type="common">Mouse whipworm</name>
    <dbReference type="NCBI Taxonomy" id="70415"/>
    <lineage>
        <taxon>Eukaryota</taxon>
        <taxon>Metazoa</taxon>
        <taxon>Ecdysozoa</taxon>
        <taxon>Nematoda</taxon>
        <taxon>Enoplea</taxon>
        <taxon>Dorylaimia</taxon>
        <taxon>Trichinellida</taxon>
        <taxon>Trichuridae</taxon>
        <taxon>Trichuris</taxon>
    </lineage>
</organism>
<keyword evidence="5" id="KW-1185">Reference proteome</keyword>
<accession>A0A5S6QET2</accession>